<keyword evidence="1" id="KW-0812">Transmembrane</keyword>
<feature type="transmembrane region" description="Helical" evidence="1">
    <location>
        <begin position="51"/>
        <end position="71"/>
    </location>
</feature>
<dbReference type="RefSeq" id="WP_388344821.1">
    <property type="nucleotide sequence ID" value="NZ_JBIAFJ010000004.1"/>
</dbReference>
<keyword evidence="1" id="KW-1133">Transmembrane helix</keyword>
<evidence type="ECO:0000313" key="2">
    <source>
        <dbReference type="EMBL" id="MFE9169561.1"/>
    </source>
</evidence>
<evidence type="ECO:0000313" key="3">
    <source>
        <dbReference type="Proteomes" id="UP001601197"/>
    </source>
</evidence>
<evidence type="ECO:0008006" key="4">
    <source>
        <dbReference type="Google" id="ProtNLM"/>
    </source>
</evidence>
<evidence type="ECO:0000256" key="1">
    <source>
        <dbReference type="SAM" id="Phobius"/>
    </source>
</evidence>
<proteinExistence type="predicted"/>
<dbReference type="Proteomes" id="UP001601197">
    <property type="component" value="Unassembled WGS sequence"/>
</dbReference>
<keyword evidence="3" id="KW-1185">Reference proteome</keyword>
<name>A0ABW6KNT7_9ACTN</name>
<feature type="transmembrane region" description="Helical" evidence="1">
    <location>
        <begin position="23"/>
        <end position="45"/>
    </location>
</feature>
<keyword evidence="1" id="KW-0472">Membrane</keyword>
<reference evidence="2 3" key="1">
    <citation type="submission" date="2024-10" db="EMBL/GenBank/DDBJ databases">
        <title>The Natural Products Discovery Center: Release of the First 8490 Sequenced Strains for Exploring Actinobacteria Biosynthetic Diversity.</title>
        <authorList>
            <person name="Kalkreuter E."/>
            <person name="Kautsar S.A."/>
            <person name="Yang D."/>
            <person name="Bader C.D."/>
            <person name="Teijaro C.N."/>
            <person name="Fluegel L."/>
            <person name="Davis C.M."/>
            <person name="Simpson J.R."/>
            <person name="Lauterbach L."/>
            <person name="Steele A.D."/>
            <person name="Gui C."/>
            <person name="Meng S."/>
            <person name="Li G."/>
            <person name="Viehrig K."/>
            <person name="Ye F."/>
            <person name="Su P."/>
            <person name="Kiefer A.F."/>
            <person name="Nichols A."/>
            <person name="Cepeda A.J."/>
            <person name="Yan W."/>
            <person name="Fan B."/>
            <person name="Jiang Y."/>
            <person name="Adhikari A."/>
            <person name="Zheng C.-J."/>
            <person name="Schuster L."/>
            <person name="Cowan T.M."/>
            <person name="Smanski M.J."/>
            <person name="Chevrette M.G."/>
            <person name="De Carvalho L.P.S."/>
            <person name="Shen B."/>
        </authorList>
    </citation>
    <scope>NUCLEOTIDE SEQUENCE [LARGE SCALE GENOMIC DNA]</scope>
    <source>
        <strain evidence="2 3">NPDC007147</strain>
    </source>
</reference>
<comment type="caution">
    <text evidence="2">The sequence shown here is derived from an EMBL/GenBank/DDBJ whole genome shotgun (WGS) entry which is preliminary data.</text>
</comment>
<protein>
    <recommendedName>
        <fullName evidence="4">MFS transporter</fullName>
    </recommendedName>
</protein>
<accession>A0ABW6KNT7</accession>
<gene>
    <name evidence="2" type="ORF">ACFYNZ_08535</name>
</gene>
<organism evidence="2 3">
    <name type="scientific">Streptomyces kebangsaanensis</name>
    <dbReference type="NCBI Taxonomy" id="864058"/>
    <lineage>
        <taxon>Bacteria</taxon>
        <taxon>Bacillati</taxon>
        <taxon>Actinomycetota</taxon>
        <taxon>Actinomycetes</taxon>
        <taxon>Kitasatosporales</taxon>
        <taxon>Streptomycetaceae</taxon>
        <taxon>Streptomyces</taxon>
    </lineage>
</organism>
<sequence length="74" mass="7174">MTNTAPATTGLSPHPQAQAQRRILTVLVVSQVLSGVGLASGAVVAAAGYPVLALAGGILSLALLPAVAVTASSR</sequence>
<dbReference type="EMBL" id="JBIAFJ010000004">
    <property type="protein sequence ID" value="MFE9169561.1"/>
    <property type="molecule type" value="Genomic_DNA"/>
</dbReference>